<accession>A0ABR4BIT3</accession>
<name>A0ABR4BIT3_9LECA</name>
<gene>
    <name evidence="1" type="ORF">ABVK25_003083</name>
</gene>
<comment type="caution">
    <text evidence="1">The sequence shown here is derived from an EMBL/GenBank/DDBJ whole genome shotgun (WGS) entry which is preliminary data.</text>
</comment>
<keyword evidence="2" id="KW-1185">Reference proteome</keyword>
<evidence type="ECO:0000313" key="1">
    <source>
        <dbReference type="EMBL" id="KAL2056689.1"/>
    </source>
</evidence>
<dbReference type="Proteomes" id="UP001590951">
    <property type="component" value="Unassembled WGS sequence"/>
</dbReference>
<reference evidence="1 2" key="1">
    <citation type="submission" date="2024-09" db="EMBL/GenBank/DDBJ databases">
        <title>Rethinking Asexuality: The Enigmatic Case of Functional Sexual Genes in Lepraria (Stereocaulaceae).</title>
        <authorList>
            <person name="Doellman M."/>
            <person name="Sun Y."/>
            <person name="Barcenas-Pena A."/>
            <person name="Lumbsch H.T."/>
            <person name="Grewe F."/>
        </authorList>
    </citation>
    <scope>NUCLEOTIDE SEQUENCE [LARGE SCALE GENOMIC DNA]</scope>
    <source>
        <strain evidence="1 2">Grewe 0041</strain>
    </source>
</reference>
<organism evidence="1 2">
    <name type="scientific">Lepraria finkii</name>
    <dbReference type="NCBI Taxonomy" id="1340010"/>
    <lineage>
        <taxon>Eukaryota</taxon>
        <taxon>Fungi</taxon>
        <taxon>Dikarya</taxon>
        <taxon>Ascomycota</taxon>
        <taxon>Pezizomycotina</taxon>
        <taxon>Lecanoromycetes</taxon>
        <taxon>OSLEUM clade</taxon>
        <taxon>Lecanoromycetidae</taxon>
        <taxon>Lecanorales</taxon>
        <taxon>Lecanorineae</taxon>
        <taxon>Stereocaulaceae</taxon>
        <taxon>Lepraria</taxon>
    </lineage>
</organism>
<protein>
    <submittedName>
        <fullName evidence="1">Uncharacterized protein</fullName>
    </submittedName>
</protein>
<proteinExistence type="predicted"/>
<dbReference type="EMBL" id="JBHFEH010000007">
    <property type="protein sequence ID" value="KAL2056689.1"/>
    <property type="molecule type" value="Genomic_DNA"/>
</dbReference>
<evidence type="ECO:0000313" key="2">
    <source>
        <dbReference type="Proteomes" id="UP001590951"/>
    </source>
</evidence>
<sequence length="118" mass="13575">MLQAQHAFRRSGPIYQAHSTSIHTYVKRSHLFSNHSPNINTEVLPCAGRRWMASGVYGLRLGRTRYLLTIIIPKTSITFGGDLGESLVWNILRPPLDNMEDTPSFHQLMQMLFKFKFL</sequence>